<evidence type="ECO:0000313" key="3">
    <source>
        <dbReference type="Proteomes" id="UP001172911"/>
    </source>
</evidence>
<dbReference type="InterPro" id="IPR001173">
    <property type="entry name" value="Glyco_trans_2-like"/>
</dbReference>
<accession>A0AAW7ZB11</accession>
<dbReference type="PANTHER" id="PTHR48090">
    <property type="entry name" value="UNDECAPRENYL-PHOSPHATE 4-DEOXY-4-FORMAMIDO-L-ARABINOSE TRANSFERASE-RELATED"/>
    <property type="match status" value="1"/>
</dbReference>
<sequence length="235" mass="25203">MDRLPRVSVVIPAHNEAERIFDTINGVKAIPEVKEIIVVDDASTDKTAEIAEQAGALVIKLPHNMGKGGALNTGVAEAKGEVVALLDADLGTSSSEARALILPILENKADMTIARFPKAKKKGGFGLVKNLARGGIRFFSGIESQAPLSGQRVMTRSVLTRILPFASGYGVEVALTIRVAREGFIVLEVPTGMSHAETGRDLKGFMHRGKQFVHVAKVLGGCLFRYGPFPKKKFT</sequence>
<keyword evidence="3" id="KW-1185">Reference proteome</keyword>
<feature type="domain" description="Glycosyltransferase 2-like" evidence="1">
    <location>
        <begin position="8"/>
        <end position="126"/>
    </location>
</feature>
<dbReference type="InterPro" id="IPR050256">
    <property type="entry name" value="Glycosyltransferase_2"/>
</dbReference>
<dbReference type="PANTHER" id="PTHR48090:SF7">
    <property type="entry name" value="RFBJ PROTEIN"/>
    <property type="match status" value="1"/>
</dbReference>
<proteinExistence type="predicted"/>
<dbReference type="Gene3D" id="3.90.550.10">
    <property type="entry name" value="Spore Coat Polysaccharide Biosynthesis Protein SpsA, Chain A"/>
    <property type="match status" value="1"/>
</dbReference>
<dbReference type="CDD" id="cd04179">
    <property type="entry name" value="DPM_DPG-synthase_like"/>
    <property type="match status" value="1"/>
</dbReference>
<dbReference type="RefSeq" id="WP_304541428.1">
    <property type="nucleotide sequence ID" value="NZ_JARPTC010000005.1"/>
</dbReference>
<evidence type="ECO:0000259" key="1">
    <source>
        <dbReference type="Pfam" id="PF00535"/>
    </source>
</evidence>
<dbReference type="Proteomes" id="UP001172911">
    <property type="component" value="Unassembled WGS sequence"/>
</dbReference>
<name>A0AAW7ZB11_9FIRM</name>
<comment type="caution">
    <text evidence="2">The sequence shown here is derived from an EMBL/GenBank/DDBJ whole genome shotgun (WGS) entry which is preliminary data.</text>
</comment>
<dbReference type="Pfam" id="PF00535">
    <property type="entry name" value="Glycos_transf_2"/>
    <property type="match status" value="1"/>
</dbReference>
<dbReference type="AlphaFoldDB" id="A0AAW7ZB11"/>
<organism evidence="2 3">
    <name type="scientific">Desulforamulus aquiferis</name>
    <dbReference type="NCBI Taxonomy" id="1397668"/>
    <lineage>
        <taxon>Bacteria</taxon>
        <taxon>Bacillati</taxon>
        <taxon>Bacillota</taxon>
        <taxon>Clostridia</taxon>
        <taxon>Eubacteriales</taxon>
        <taxon>Peptococcaceae</taxon>
        <taxon>Desulforamulus</taxon>
    </lineage>
</organism>
<dbReference type="InterPro" id="IPR029044">
    <property type="entry name" value="Nucleotide-diphossugar_trans"/>
</dbReference>
<dbReference type="SUPFAM" id="SSF53448">
    <property type="entry name" value="Nucleotide-diphospho-sugar transferases"/>
    <property type="match status" value="1"/>
</dbReference>
<protein>
    <submittedName>
        <fullName evidence="2">Glycosyltransferase family 2 protein</fullName>
    </submittedName>
</protein>
<gene>
    <name evidence="2" type="ORF">P6N53_04165</name>
</gene>
<reference evidence="2" key="2">
    <citation type="submission" date="2023-03" db="EMBL/GenBank/DDBJ databases">
        <authorList>
            <person name="Zhang Z."/>
        </authorList>
    </citation>
    <scope>NUCLEOTIDE SEQUENCE</scope>
    <source>
        <strain evidence="2">DSA</strain>
    </source>
</reference>
<dbReference type="EMBL" id="JARPTC010000005">
    <property type="protein sequence ID" value="MDO7786414.1"/>
    <property type="molecule type" value="Genomic_DNA"/>
</dbReference>
<reference evidence="2" key="1">
    <citation type="journal article" date="2023" name="J. Hazard. Mater.">
        <title>Anaerobic biodegradation of pyrene and benzo[a]pyrene by a new sulfate-reducing Desulforamulus aquiferis strain DSA.</title>
        <authorList>
            <person name="Zhang Z."/>
            <person name="Sun J."/>
            <person name="Gong X."/>
            <person name="Wang C."/>
            <person name="Wang H."/>
        </authorList>
    </citation>
    <scope>NUCLEOTIDE SEQUENCE</scope>
    <source>
        <strain evidence="2">DSA</strain>
    </source>
</reference>
<evidence type="ECO:0000313" key="2">
    <source>
        <dbReference type="EMBL" id="MDO7786414.1"/>
    </source>
</evidence>